<dbReference type="PANTHER" id="PTHR38682">
    <property type="entry name" value="V-TYPE ATP SYNTHASE SUBUNIT C"/>
    <property type="match status" value="1"/>
</dbReference>
<dbReference type="InterPro" id="IPR002843">
    <property type="entry name" value="ATPase_V0-cplx_csu/dsu"/>
</dbReference>
<dbReference type="HOGENOM" id="CLU_059311_1_0_9"/>
<keyword evidence="3" id="KW-0406">Ion transport</keyword>
<dbReference type="GO" id="GO:0046961">
    <property type="term" value="F:proton-transporting ATPase activity, rotational mechanism"/>
    <property type="evidence" value="ECO:0007669"/>
    <property type="project" value="InterPro"/>
</dbReference>
<dbReference type="PANTHER" id="PTHR38682:SF1">
    <property type="entry name" value="V-TYPE ATP SYNTHASE SUBUNIT C"/>
    <property type="match status" value="1"/>
</dbReference>
<evidence type="ECO:0000313" key="4">
    <source>
        <dbReference type="EMBL" id="EFM24532.1"/>
    </source>
</evidence>
<dbReference type="InterPro" id="IPR036079">
    <property type="entry name" value="ATPase_csu/dsu_sf"/>
</dbReference>
<evidence type="ECO:0000313" key="5">
    <source>
        <dbReference type="Proteomes" id="UP000003280"/>
    </source>
</evidence>
<dbReference type="Gene3D" id="1.20.1690.10">
    <property type="entry name" value="V-type ATP synthase subunit C domain"/>
    <property type="match status" value="2"/>
</dbReference>
<evidence type="ECO:0000256" key="1">
    <source>
        <dbReference type="ARBA" id="ARBA00006709"/>
    </source>
</evidence>
<dbReference type="STRING" id="862517.HMPREF9225_1953"/>
<dbReference type="GO" id="GO:0016787">
    <property type="term" value="F:hydrolase activity"/>
    <property type="evidence" value="ECO:0007669"/>
    <property type="project" value="UniProtKB-KW"/>
</dbReference>
<accession>E0NP64</accession>
<gene>
    <name evidence="4" type="primary">ntpC</name>
    <name evidence="4" type="ORF">HMPREF9225_1953</name>
</gene>
<dbReference type="InterPro" id="IPR035067">
    <property type="entry name" value="V-type_ATPase_csu/dsu"/>
</dbReference>
<dbReference type="SUPFAM" id="SSF103486">
    <property type="entry name" value="V-type ATP synthase subunit C"/>
    <property type="match status" value="1"/>
</dbReference>
<name>E0NP64_9FIRM</name>
<comment type="caution">
    <text evidence="4">The sequence shown here is derived from an EMBL/GenBank/DDBJ whole genome shotgun (WGS) entry which is preliminary data.</text>
</comment>
<dbReference type="InterPro" id="IPR044911">
    <property type="entry name" value="V-type_ATPase_csu/dsu_dom_3"/>
</dbReference>
<dbReference type="Proteomes" id="UP000003280">
    <property type="component" value="Unassembled WGS sequence"/>
</dbReference>
<dbReference type="OrthoDB" id="1653at2"/>
<organism evidence="4 5">
    <name type="scientific">Peptoniphilus duerdenii ATCC BAA-1640</name>
    <dbReference type="NCBI Taxonomy" id="862517"/>
    <lineage>
        <taxon>Bacteria</taxon>
        <taxon>Bacillati</taxon>
        <taxon>Bacillota</taxon>
        <taxon>Tissierellia</taxon>
        <taxon>Tissierellales</taxon>
        <taxon>Peptoniphilaceae</taxon>
        <taxon>Peptoniphilus</taxon>
    </lineage>
</organism>
<keyword evidence="2" id="KW-0813">Transport</keyword>
<dbReference type="NCBIfam" id="NF002266">
    <property type="entry name" value="PRK01198.1-2"/>
    <property type="match status" value="1"/>
</dbReference>
<comment type="similarity">
    <text evidence="1">Belongs to the V-ATPase V0D/AC39 subunit family.</text>
</comment>
<dbReference type="RefSeq" id="WP_008902728.1">
    <property type="nucleotide sequence ID" value="NZ_GL397071.1"/>
</dbReference>
<dbReference type="EMBL" id="AEEH01000053">
    <property type="protein sequence ID" value="EFM24532.1"/>
    <property type="molecule type" value="Genomic_DNA"/>
</dbReference>
<dbReference type="eggNOG" id="COG1527">
    <property type="taxonomic scope" value="Bacteria"/>
</dbReference>
<proteinExistence type="inferred from homology"/>
<evidence type="ECO:0000256" key="2">
    <source>
        <dbReference type="ARBA" id="ARBA00022448"/>
    </source>
</evidence>
<dbReference type="AlphaFoldDB" id="E0NP64"/>
<evidence type="ECO:0000256" key="3">
    <source>
        <dbReference type="ARBA" id="ARBA00023065"/>
    </source>
</evidence>
<dbReference type="EC" id="3.6.3.14" evidence="4"/>
<dbReference type="Gene3D" id="1.10.132.50">
    <property type="entry name" value="ATP synthase (C/AC39) subunit, domain 3"/>
    <property type="match status" value="1"/>
</dbReference>
<reference evidence="4 5" key="1">
    <citation type="submission" date="2010-07" db="EMBL/GenBank/DDBJ databases">
        <authorList>
            <person name="Muzny D."/>
            <person name="Qin X."/>
            <person name="Deng J."/>
            <person name="Jiang H."/>
            <person name="Liu Y."/>
            <person name="Qu J."/>
            <person name="Song X.-Z."/>
            <person name="Zhang L."/>
            <person name="Thornton R."/>
            <person name="Coyle M."/>
            <person name="Francisco L."/>
            <person name="Jackson L."/>
            <person name="Javaid M."/>
            <person name="Korchina V."/>
            <person name="Kovar C."/>
            <person name="Mata R."/>
            <person name="Mathew T."/>
            <person name="Ngo R."/>
            <person name="Nguyen L."/>
            <person name="Nguyen N."/>
            <person name="Okwuonu G."/>
            <person name="Ongeri F."/>
            <person name="Pham C."/>
            <person name="Simmons D."/>
            <person name="Wilczek-Boney K."/>
            <person name="Hale W."/>
            <person name="Jakkamsetti A."/>
            <person name="Pham P."/>
            <person name="Ruth R."/>
            <person name="San Lucas F."/>
            <person name="Warren J."/>
            <person name="Zhang J."/>
            <person name="Zhao Z."/>
            <person name="Zhou C."/>
            <person name="Zhu D."/>
            <person name="Lee S."/>
            <person name="Bess C."/>
            <person name="Blankenburg K."/>
            <person name="Forbes L."/>
            <person name="Fu Q."/>
            <person name="Gubbala S."/>
            <person name="Hirani K."/>
            <person name="Jayaseelan J.C."/>
            <person name="Lara F."/>
            <person name="Munidasa M."/>
            <person name="Palculict T."/>
            <person name="Patil S."/>
            <person name="Pu L.-L."/>
            <person name="Saada N."/>
            <person name="Tang L."/>
            <person name="Weissenberger G."/>
            <person name="Zhu Y."/>
            <person name="Hemphill L."/>
            <person name="Shang Y."/>
            <person name="Youmans B."/>
            <person name="Ayvaz T."/>
            <person name="Ross M."/>
            <person name="Santibanez J."/>
            <person name="Aqrawi P."/>
            <person name="Gross S."/>
            <person name="Joshi V."/>
            <person name="Fowler G."/>
            <person name="Nazareth L."/>
            <person name="Reid J."/>
            <person name="Worley K."/>
            <person name="Petrosino J."/>
            <person name="Highlander S."/>
            <person name="Gibbs R."/>
        </authorList>
    </citation>
    <scope>NUCLEOTIDE SEQUENCE [LARGE SCALE GENOMIC DNA]</scope>
    <source>
        <strain evidence="4 5">ATCC BAA-1640</strain>
    </source>
</reference>
<dbReference type="Pfam" id="PF01992">
    <property type="entry name" value="vATP-synt_AC39"/>
    <property type="match status" value="1"/>
</dbReference>
<sequence length="333" mass="39466">MKRESFIQASATIRVREKKLLNKSYLNRIIDAASLEETLRFLLDSDYQTYINSLKRPEDYEVALSERNEDFLKELYTISPDSIPIDLVTLKYLYHNLKVVVKEYVQEEDYSDMYLKVRNLNIDGLKEDIKDEKRLKSDENIYEEVRSAIDIYNKTKDPQEIDIYLDNMYYKHLKELAKESEVELFIRYVEDLIDFTNIKTFIRCRNQKRAGEFLNHVLIDGGNIDTKDLVLNLGKEFDENSSFLKSSRVYKYLKLGIEDYRKSGSLSIFEKLMDDYFVELIKDVKQIIFGPEVVFAYALSNEIQTRNLRIILISKLNGLSSEFIRERLRETYV</sequence>
<keyword evidence="4" id="KW-0378">Hydrolase</keyword>
<keyword evidence="5" id="KW-1185">Reference proteome</keyword>
<dbReference type="InterPro" id="IPR050873">
    <property type="entry name" value="V-ATPase_V0D/AC39_subunit"/>
</dbReference>
<protein>
    <submittedName>
        <fullName evidence="4">ATP synthase, subunit C</fullName>
        <ecNumber evidence="4">3.6.3.14</ecNumber>
    </submittedName>
</protein>